<accession>A0A3G8ZQ54</accession>
<evidence type="ECO:0000256" key="1">
    <source>
        <dbReference type="ARBA" id="ARBA00005189"/>
    </source>
</evidence>
<comment type="pathway">
    <text evidence="1">Lipid metabolism.</text>
</comment>
<protein>
    <submittedName>
        <fullName evidence="6">GNAT family N-acetyltransferase</fullName>
    </submittedName>
</protein>
<organism evidence="6 7">
    <name type="scientific">Nakamurella antarctica</name>
    <dbReference type="NCBI Taxonomy" id="1902245"/>
    <lineage>
        <taxon>Bacteria</taxon>
        <taxon>Bacillati</taxon>
        <taxon>Actinomycetota</taxon>
        <taxon>Actinomycetes</taxon>
        <taxon>Nakamurellales</taxon>
        <taxon>Nakamurellaceae</taxon>
        <taxon>Nakamurella</taxon>
    </lineage>
</organism>
<dbReference type="GO" id="GO:0016746">
    <property type="term" value="F:acyltransferase activity"/>
    <property type="evidence" value="ECO:0007669"/>
    <property type="project" value="UniProtKB-KW"/>
</dbReference>
<dbReference type="Pfam" id="PF13444">
    <property type="entry name" value="Acetyltransf_5"/>
    <property type="match status" value="1"/>
</dbReference>
<dbReference type="EMBL" id="CP034170">
    <property type="protein sequence ID" value="AZI59390.1"/>
    <property type="molecule type" value="Genomic_DNA"/>
</dbReference>
<dbReference type="SUPFAM" id="SSF55729">
    <property type="entry name" value="Acyl-CoA N-acyltransferases (Nat)"/>
    <property type="match status" value="1"/>
</dbReference>
<evidence type="ECO:0000256" key="5">
    <source>
        <dbReference type="ARBA" id="ARBA00023315"/>
    </source>
</evidence>
<dbReference type="Gene3D" id="3.40.630.30">
    <property type="match status" value="1"/>
</dbReference>
<keyword evidence="5" id="KW-0012">Acyltransferase</keyword>
<sequence length="253" mass="27640">MTAHQSTPYQLRPATSSAEVLAAQRLRFVVFEREGGASTPGPAQVDADEFDDICDHLIVWFQLSPDMQPEAVATYRLLPPHANDAHPRSSGLYSAAEFDLAALESLMPATVEAGRCAVHPDHRNGTTMALLWGGIARYMFLSGYRYVIGCASISLADGGAQAAHVWDVVQAKHLDPEGRRCAPRLRWNDLAVTRPLRARVPALLKGYLRLGAVVLGPPACDPDFNTADLLVLLDLERTEKRYLGYFLGMVEAG</sequence>
<evidence type="ECO:0000256" key="2">
    <source>
        <dbReference type="ARBA" id="ARBA00022516"/>
    </source>
</evidence>
<gene>
    <name evidence="6" type="ORF">EH165_04585</name>
</gene>
<dbReference type="PANTHER" id="PTHR37323:SF1">
    <property type="entry name" value="L-ORNITHINE N(ALPHA)-ACYLTRANSFERASE"/>
    <property type="match status" value="1"/>
</dbReference>
<name>A0A3G8ZQ54_9ACTN</name>
<dbReference type="OrthoDB" id="9787072at2"/>
<evidence type="ECO:0000256" key="4">
    <source>
        <dbReference type="ARBA" id="ARBA00023098"/>
    </source>
</evidence>
<dbReference type="AlphaFoldDB" id="A0A3G8ZQ54"/>
<reference evidence="6 7" key="1">
    <citation type="submission" date="2018-11" db="EMBL/GenBank/DDBJ databases">
        <authorList>
            <person name="Da X."/>
        </authorList>
    </citation>
    <scope>NUCLEOTIDE SEQUENCE [LARGE SCALE GENOMIC DNA]</scope>
    <source>
        <strain evidence="6 7">S14-144</strain>
    </source>
</reference>
<dbReference type="PANTHER" id="PTHR37323">
    <property type="entry name" value="GCN5-RELATED N-ACETYLTRANSFERASE"/>
    <property type="match status" value="1"/>
</dbReference>
<evidence type="ECO:0000313" key="6">
    <source>
        <dbReference type="EMBL" id="AZI59390.1"/>
    </source>
</evidence>
<evidence type="ECO:0000256" key="3">
    <source>
        <dbReference type="ARBA" id="ARBA00022679"/>
    </source>
</evidence>
<keyword evidence="3 6" id="KW-0808">Transferase</keyword>
<dbReference type="InterPro" id="IPR016181">
    <property type="entry name" value="Acyl_CoA_acyltransferase"/>
</dbReference>
<evidence type="ECO:0000313" key="7">
    <source>
        <dbReference type="Proteomes" id="UP000268084"/>
    </source>
</evidence>
<dbReference type="KEGG" id="nak:EH165_04585"/>
<dbReference type="Proteomes" id="UP000268084">
    <property type="component" value="Chromosome"/>
</dbReference>
<dbReference type="InterPro" id="IPR052351">
    <property type="entry name" value="Ornithine_N-alpha-AT"/>
</dbReference>
<keyword evidence="4" id="KW-0443">Lipid metabolism</keyword>
<keyword evidence="7" id="KW-1185">Reference proteome</keyword>
<reference evidence="6 7" key="2">
    <citation type="submission" date="2018-12" db="EMBL/GenBank/DDBJ databases">
        <title>Nakamurella antarcticus sp. nov., isolated from Antarctica South Shetland Islands soil.</title>
        <authorList>
            <person name="Peng F."/>
        </authorList>
    </citation>
    <scope>NUCLEOTIDE SEQUENCE [LARGE SCALE GENOMIC DNA]</scope>
    <source>
        <strain evidence="6 7">S14-144</strain>
    </source>
</reference>
<dbReference type="GO" id="GO:0006629">
    <property type="term" value="P:lipid metabolic process"/>
    <property type="evidence" value="ECO:0007669"/>
    <property type="project" value="UniProtKB-KW"/>
</dbReference>
<keyword evidence="2" id="KW-0444">Lipid biosynthesis</keyword>
<proteinExistence type="predicted"/>